<accession>A0AAE0DEN3</accession>
<name>A0AAE0DEN3_COLKA</name>
<proteinExistence type="predicted"/>
<dbReference type="EMBL" id="VYYT01000001">
    <property type="protein sequence ID" value="KAK2780565.1"/>
    <property type="molecule type" value="Genomic_DNA"/>
</dbReference>
<evidence type="ECO:0000313" key="2">
    <source>
        <dbReference type="Proteomes" id="UP001281614"/>
    </source>
</evidence>
<reference evidence="1" key="1">
    <citation type="submission" date="2023-02" db="EMBL/GenBank/DDBJ databases">
        <title>Colletotrichum kahawae CIFC_Que2 genome sequencing and assembly.</title>
        <authorList>
            <person name="Baroncelli R."/>
        </authorList>
    </citation>
    <scope>NUCLEOTIDE SEQUENCE</scope>
    <source>
        <strain evidence="1">CIFC_Que2</strain>
    </source>
</reference>
<gene>
    <name evidence="1" type="ORF">CKAH01_00509</name>
</gene>
<dbReference type="Proteomes" id="UP001281614">
    <property type="component" value="Unassembled WGS sequence"/>
</dbReference>
<evidence type="ECO:0000313" key="1">
    <source>
        <dbReference type="EMBL" id="KAK2780565.1"/>
    </source>
</evidence>
<protein>
    <submittedName>
        <fullName evidence="1">Uncharacterized protein</fullName>
    </submittedName>
</protein>
<organism evidence="1 2">
    <name type="scientific">Colletotrichum kahawae</name>
    <name type="common">Coffee berry disease fungus</name>
    <dbReference type="NCBI Taxonomy" id="34407"/>
    <lineage>
        <taxon>Eukaryota</taxon>
        <taxon>Fungi</taxon>
        <taxon>Dikarya</taxon>
        <taxon>Ascomycota</taxon>
        <taxon>Pezizomycotina</taxon>
        <taxon>Sordariomycetes</taxon>
        <taxon>Hypocreomycetidae</taxon>
        <taxon>Glomerellales</taxon>
        <taxon>Glomerellaceae</taxon>
        <taxon>Colletotrichum</taxon>
        <taxon>Colletotrichum gloeosporioides species complex</taxon>
    </lineage>
</organism>
<dbReference type="AlphaFoldDB" id="A0AAE0DEN3"/>
<keyword evidence="2" id="KW-1185">Reference proteome</keyword>
<sequence length="163" mass="18254">MSSKGPNGYNFTDGCRITHGTGALTKKPFADVDLIMTEFTAGNPKGFCGQLGVIELKTDFRLPRHIHVNMEKTKLADERILVLPFRDCRKALLSTGSFTMVYEYEEPTSFFPTASAEPITDPSQYQPFTGNYDEIRIPKLSAREVAEQARIVFNQDLTKVEPA</sequence>
<comment type="caution">
    <text evidence="1">The sequence shown here is derived from an EMBL/GenBank/DDBJ whole genome shotgun (WGS) entry which is preliminary data.</text>
</comment>